<name>G5A0F0_PHYSP</name>
<keyword evidence="3" id="KW-1185">Reference proteome</keyword>
<proteinExistence type="predicted"/>
<sequence length="284" mass="28925">MKIVRPAVFIVVGFAAKAIDPAAGSNGVGAYYDDSTCTKTLLAKIDAGACQDDSGCKAYQSMGISIFCIEDPAEYLKTAFAGSPYFVAVGYNDAECEELVLTRAFLADGECHVGHEDDDRAWGMTTTVSGDGTVAVLGTDDKCGGPNPFYFQDPVSKSDLNTGDCVVIPDNDDGSDSYGAKFYFVDPSTQAPPDTTTSTSDSSDSSTDDDTTMSGTGPSGSSTNDTTSSTDPSGSSTDSSTNTTGATATPAATNATTGSTSDASNLLAVSLVIYASVALGAAIL</sequence>
<feature type="compositionally biased region" description="Low complexity" evidence="1">
    <location>
        <begin position="212"/>
        <end position="261"/>
    </location>
</feature>
<organism evidence="2 3">
    <name type="scientific">Phytophthora sojae (strain P6497)</name>
    <name type="common">Soybean stem and root rot agent</name>
    <name type="synonym">Phytophthora megasperma f. sp. glycines</name>
    <dbReference type="NCBI Taxonomy" id="1094619"/>
    <lineage>
        <taxon>Eukaryota</taxon>
        <taxon>Sar</taxon>
        <taxon>Stramenopiles</taxon>
        <taxon>Oomycota</taxon>
        <taxon>Peronosporomycetes</taxon>
        <taxon>Peronosporales</taxon>
        <taxon>Peronosporaceae</taxon>
        <taxon>Phytophthora</taxon>
    </lineage>
</organism>
<dbReference type="KEGG" id="psoj:PHYSODRAFT_338052"/>
<evidence type="ECO:0000313" key="2">
    <source>
        <dbReference type="EMBL" id="EGZ11339.1"/>
    </source>
</evidence>
<gene>
    <name evidence="2" type="ORF">PHYSODRAFT_338052</name>
</gene>
<dbReference type="InParanoid" id="G5A0F0"/>
<protein>
    <submittedName>
        <fullName evidence="2">Uncharacterized protein</fullName>
    </submittedName>
</protein>
<dbReference type="EMBL" id="JH159158">
    <property type="protein sequence ID" value="EGZ11339.1"/>
    <property type="molecule type" value="Genomic_DNA"/>
</dbReference>
<dbReference type="GeneID" id="20647502"/>
<dbReference type="AlphaFoldDB" id="G5A0F0"/>
<accession>G5A0F0</accession>
<feature type="region of interest" description="Disordered" evidence="1">
    <location>
        <begin position="179"/>
        <end position="261"/>
    </location>
</feature>
<feature type="compositionally biased region" description="Low complexity" evidence="1">
    <location>
        <begin position="186"/>
        <end position="205"/>
    </location>
</feature>
<evidence type="ECO:0000313" key="3">
    <source>
        <dbReference type="Proteomes" id="UP000002640"/>
    </source>
</evidence>
<evidence type="ECO:0000256" key="1">
    <source>
        <dbReference type="SAM" id="MobiDB-lite"/>
    </source>
</evidence>
<reference evidence="2 3" key="1">
    <citation type="journal article" date="2006" name="Science">
        <title>Phytophthora genome sequences uncover evolutionary origins and mechanisms of pathogenesis.</title>
        <authorList>
            <person name="Tyler B.M."/>
            <person name="Tripathy S."/>
            <person name="Zhang X."/>
            <person name="Dehal P."/>
            <person name="Jiang R.H."/>
            <person name="Aerts A."/>
            <person name="Arredondo F.D."/>
            <person name="Baxter L."/>
            <person name="Bensasson D."/>
            <person name="Beynon J.L."/>
            <person name="Chapman J."/>
            <person name="Damasceno C.M."/>
            <person name="Dorrance A.E."/>
            <person name="Dou D."/>
            <person name="Dickerman A.W."/>
            <person name="Dubchak I.L."/>
            <person name="Garbelotto M."/>
            <person name="Gijzen M."/>
            <person name="Gordon S.G."/>
            <person name="Govers F."/>
            <person name="Grunwald N.J."/>
            <person name="Huang W."/>
            <person name="Ivors K.L."/>
            <person name="Jones R.W."/>
            <person name="Kamoun S."/>
            <person name="Krampis K."/>
            <person name="Lamour K.H."/>
            <person name="Lee M.K."/>
            <person name="McDonald W.H."/>
            <person name="Medina M."/>
            <person name="Meijer H.J."/>
            <person name="Nordberg E.K."/>
            <person name="Maclean D.J."/>
            <person name="Ospina-Giraldo M.D."/>
            <person name="Morris P.F."/>
            <person name="Phuntumart V."/>
            <person name="Putnam N.H."/>
            <person name="Rash S."/>
            <person name="Rose J.K."/>
            <person name="Sakihama Y."/>
            <person name="Salamov A.A."/>
            <person name="Savidor A."/>
            <person name="Scheuring C.F."/>
            <person name="Smith B.M."/>
            <person name="Sobral B.W."/>
            <person name="Terry A."/>
            <person name="Torto-Alalibo T.A."/>
            <person name="Win J."/>
            <person name="Xu Z."/>
            <person name="Zhang H."/>
            <person name="Grigoriev I.V."/>
            <person name="Rokhsar D.S."/>
            <person name="Boore J.L."/>
        </authorList>
    </citation>
    <scope>NUCLEOTIDE SEQUENCE [LARGE SCALE GENOMIC DNA]</scope>
    <source>
        <strain evidence="2 3">P6497</strain>
    </source>
</reference>
<dbReference type="RefSeq" id="XP_009534084.1">
    <property type="nucleotide sequence ID" value="XM_009535789.1"/>
</dbReference>
<dbReference type="Proteomes" id="UP000002640">
    <property type="component" value="Unassembled WGS sequence"/>
</dbReference>